<keyword evidence="1" id="KW-0813">Transport</keyword>
<comment type="caution">
    <text evidence="4">The sequence shown here is derived from an EMBL/GenBank/DDBJ whole genome shotgun (WGS) entry which is preliminary data.</text>
</comment>
<reference evidence="4 5" key="1">
    <citation type="journal article" date="2018" name="Sci. Rep.">
        <title>Genomic signatures of local adaptation to the degree of environmental predictability in rotifers.</title>
        <authorList>
            <person name="Franch-Gras L."/>
            <person name="Hahn C."/>
            <person name="Garcia-Roger E.M."/>
            <person name="Carmona M.J."/>
            <person name="Serra M."/>
            <person name="Gomez A."/>
        </authorList>
    </citation>
    <scope>NUCLEOTIDE SEQUENCE [LARGE SCALE GENOMIC DNA]</scope>
    <source>
        <strain evidence="4">HYR1</strain>
    </source>
</reference>
<sequence>MVFESVVAYFLDKYLSNYIEDLDSSNLKIGIWNGNVTLENLHLKSNALDELELPIRIVFGHLKKLTLKIPWKSLYTESVKASIDGLTILIAPKSSFSFDEESEKKESRDRKLKEVKRLIELEKSRAKSKPEQDDDTDQKSDSFGERIQMQVIRNLELEIKNIHVRYEDDFSKPEHPFSAGVTLNSIEIKTTDENWQPTYLKENKTLVNKIASLVSYAIYCNSDDKLLKSENKDYSIRVMQNMISDFTETKYILKPLSLSSKAILNMKPKQNEFSSPLFDFTVILESISLNLNRLQYLDIVNMLGTIDYMAQNTKYQKYRIKDNKKKKETQLWQFAFKAIYETVVKPKKEEFKWTRIKLISKTRKEYVNILKKKAKNPKLSAFDKEIEKNCEEILDVFNLMLARKQADVEIARLAKQEASSKSSWWGWLSSSSSQTDQKDKAEELTLSLEEKEKLYDAIGYSEESSFSEYPENFIGFRLKFLLKKFELELINAEYKDENRSTTIAEYSLVHLVIENMEADLMQYPVTKGFRINSSIKSINLKGSSIDSNIAKFELVKEEDRYPMLIEADLKQEKFLEFSYGFNPKDQSCNKRLSLSSKSLRFTYHAITVNNIVYFFRSSESTSKIRLKNAALKSINKVKQRSILYMKNNLQNIQQMEVNVEIFPSYLIVPKKGNIQNSGELIYLNFGHLSFKSEPREEISFSDDVKFDSANDGGGEEDQILNKTKENEELERSKSQVFQASYWKYKIQLTRVQILLINELKQIEIVTNKTADEKILESLYILTPLDISLNIHQCVYTDDVTLPALKVFGNLPLIELNLTDLKIEQIILLFLSIPFPDQKELSKFQNLDTSFMDEVLEESQELPISEIDEIPFQTHKKKFDFLSFNIKSFGTKLLQKTFDTCIDIYLKEIKCEYGLFKDTNGSKLYLLNSSKRDPKCNLIDIKMTITDSQSPTLKLLHDNVLVNVKLDLCAIDLTVNLVALKNMMDFLRDFQNRLSSSKYLNFQKEIENFERIIKKDHQDNRPLLHDERIKELLNKIESNKDKKKKALIDFDLVETKVEAKFDGLRARLGTKLNSIGKTAQYDVNFSLNSISVIDLEQDVVYNKILCPQEESQNLVSIDLTMYNPPKTPLSQVSKLAAQYQKEIFYFKNYMDQNHFDLSVKARIMKLKMIFLYANLNKLMVKYLTNTQVSFSLGSQNRSNMDTM</sequence>
<dbReference type="AlphaFoldDB" id="A0A3M7PZ37"/>
<evidence type="ECO:0000313" key="4">
    <source>
        <dbReference type="EMBL" id="RNA03908.1"/>
    </source>
</evidence>
<evidence type="ECO:0000256" key="1">
    <source>
        <dbReference type="ARBA" id="ARBA00022448"/>
    </source>
</evidence>
<organism evidence="4 5">
    <name type="scientific">Brachionus plicatilis</name>
    <name type="common">Marine rotifer</name>
    <name type="synonym">Brachionus muelleri</name>
    <dbReference type="NCBI Taxonomy" id="10195"/>
    <lineage>
        <taxon>Eukaryota</taxon>
        <taxon>Metazoa</taxon>
        <taxon>Spiralia</taxon>
        <taxon>Gnathifera</taxon>
        <taxon>Rotifera</taxon>
        <taxon>Eurotatoria</taxon>
        <taxon>Monogononta</taxon>
        <taxon>Pseudotrocha</taxon>
        <taxon>Ploima</taxon>
        <taxon>Brachionidae</taxon>
        <taxon>Brachionus</taxon>
    </lineage>
</organism>
<dbReference type="OrthoDB" id="428159at2759"/>
<dbReference type="GO" id="GO:0045053">
    <property type="term" value="P:protein retention in Golgi apparatus"/>
    <property type="evidence" value="ECO:0007669"/>
    <property type="project" value="TreeGrafter"/>
</dbReference>
<dbReference type="PANTHER" id="PTHR16166:SF146">
    <property type="entry name" value="VACUOLAR PROTEIN SORTING-ASSOCIATED PROTEIN 13A-LIKE ISOFORM X1"/>
    <property type="match status" value="1"/>
</dbReference>
<dbReference type="GO" id="GO:0006623">
    <property type="term" value="P:protein targeting to vacuole"/>
    <property type="evidence" value="ECO:0007669"/>
    <property type="project" value="TreeGrafter"/>
</dbReference>
<dbReference type="Pfam" id="PF12624">
    <property type="entry name" value="VPS13_N"/>
    <property type="match status" value="1"/>
</dbReference>
<evidence type="ECO:0000313" key="5">
    <source>
        <dbReference type="Proteomes" id="UP000276133"/>
    </source>
</evidence>
<name>A0A3M7PZ37_BRAPC</name>
<feature type="region of interest" description="Disordered" evidence="2">
    <location>
        <begin position="123"/>
        <end position="143"/>
    </location>
</feature>
<accession>A0A3M7PZ37</accession>
<dbReference type="STRING" id="10195.A0A3M7PZ37"/>
<feature type="domain" description="Chorein N-terminal" evidence="3">
    <location>
        <begin position="2"/>
        <end position="847"/>
    </location>
</feature>
<dbReference type="EMBL" id="REGN01008303">
    <property type="protein sequence ID" value="RNA03908.1"/>
    <property type="molecule type" value="Genomic_DNA"/>
</dbReference>
<dbReference type="PANTHER" id="PTHR16166">
    <property type="entry name" value="VACUOLAR PROTEIN SORTING-ASSOCIATED PROTEIN VPS13"/>
    <property type="match status" value="1"/>
</dbReference>
<gene>
    <name evidence="4" type="ORF">BpHYR1_009233</name>
</gene>
<dbReference type="InterPro" id="IPR026854">
    <property type="entry name" value="VPS13_N"/>
</dbReference>
<dbReference type="InterPro" id="IPR026847">
    <property type="entry name" value="VPS13"/>
</dbReference>
<dbReference type="Proteomes" id="UP000276133">
    <property type="component" value="Unassembled WGS sequence"/>
</dbReference>
<protein>
    <submittedName>
        <fullName evidence="4">Vacuolar sorting-associated 13A</fullName>
    </submittedName>
</protein>
<evidence type="ECO:0000256" key="2">
    <source>
        <dbReference type="SAM" id="MobiDB-lite"/>
    </source>
</evidence>
<keyword evidence="5" id="KW-1185">Reference proteome</keyword>
<proteinExistence type="predicted"/>
<evidence type="ECO:0000259" key="3">
    <source>
        <dbReference type="Pfam" id="PF12624"/>
    </source>
</evidence>